<keyword evidence="16" id="KW-1185">Reference proteome</keyword>
<evidence type="ECO:0000259" key="14">
    <source>
        <dbReference type="Pfam" id="PF18464"/>
    </source>
</evidence>
<dbReference type="InterPro" id="IPR041254">
    <property type="entry name" value="PCSK9_C1"/>
</dbReference>
<dbReference type="InterPro" id="IPR015500">
    <property type="entry name" value="Peptidase_S8_subtilisin-rel"/>
</dbReference>
<proteinExistence type="inferred from homology"/>
<evidence type="ECO:0000256" key="10">
    <source>
        <dbReference type="PROSITE-ProRule" id="PRU01240"/>
    </source>
</evidence>
<feature type="domain" description="Proprotein convertase subtilisin/kexin type 9 C-terminal" evidence="13">
    <location>
        <begin position="512"/>
        <end position="583"/>
    </location>
</feature>
<feature type="non-terminal residue" evidence="15">
    <location>
        <position position="1"/>
    </location>
</feature>
<keyword evidence="6 10" id="KW-0378">Hydrolase</keyword>
<organism evidence="15 16">
    <name type="scientific">Onychorhynchus coronatus</name>
    <name type="common">Royal flycatcher</name>
    <dbReference type="NCBI Taxonomy" id="360224"/>
    <lineage>
        <taxon>Eukaryota</taxon>
        <taxon>Metazoa</taxon>
        <taxon>Chordata</taxon>
        <taxon>Craniata</taxon>
        <taxon>Vertebrata</taxon>
        <taxon>Euteleostomi</taxon>
        <taxon>Archelosauria</taxon>
        <taxon>Archosauria</taxon>
        <taxon>Dinosauria</taxon>
        <taxon>Saurischia</taxon>
        <taxon>Theropoda</taxon>
        <taxon>Coelurosauria</taxon>
        <taxon>Aves</taxon>
        <taxon>Neognathae</taxon>
        <taxon>Neoaves</taxon>
        <taxon>Telluraves</taxon>
        <taxon>Australaves</taxon>
        <taxon>Passeriformes</taxon>
        <taxon>Tyrannidae</taxon>
        <taxon>Onychorhynchus</taxon>
    </lineage>
</organism>
<protein>
    <submittedName>
        <fullName evidence="15">PCSK9 convertase</fullName>
    </submittedName>
</protein>
<dbReference type="Pfam" id="PF18464">
    <property type="entry name" value="PCSK9_C2"/>
    <property type="match status" value="1"/>
</dbReference>
<keyword evidence="7 10" id="KW-0720">Serine protease</keyword>
<dbReference type="PRINTS" id="PR00723">
    <property type="entry name" value="SUBTILISIN"/>
</dbReference>
<evidence type="ECO:0000256" key="7">
    <source>
        <dbReference type="ARBA" id="ARBA00022825"/>
    </source>
</evidence>
<comment type="similarity">
    <text evidence="2 10">Belongs to the peptidase S8 family.</text>
</comment>
<dbReference type="FunFam" id="3.40.50.200:FF:000016">
    <property type="entry name" value="Proprotein convertase subtilisin/kexin type 9"/>
    <property type="match status" value="1"/>
</dbReference>
<dbReference type="AlphaFoldDB" id="A0A7K5ZJA6"/>
<dbReference type="InterPro" id="IPR050131">
    <property type="entry name" value="Peptidase_S8_subtilisin-like"/>
</dbReference>
<reference evidence="15 16" key="1">
    <citation type="submission" date="2019-09" db="EMBL/GenBank/DDBJ databases">
        <title>Bird 10,000 Genomes (B10K) Project - Family phase.</title>
        <authorList>
            <person name="Zhang G."/>
        </authorList>
    </citation>
    <scope>NUCLEOTIDE SEQUENCE [LARGE SCALE GENOMIC DNA]</scope>
    <source>
        <strain evidence="15">B10K-DU-028-75</strain>
        <tissue evidence="15">Mixed tissue sample</tissue>
    </source>
</reference>
<feature type="active site" description="Charge relay system" evidence="10">
    <location>
        <position position="92"/>
    </location>
</feature>
<dbReference type="EMBL" id="VZRK01000049">
    <property type="protein sequence ID" value="NWU77621.1"/>
    <property type="molecule type" value="Genomic_DNA"/>
</dbReference>
<dbReference type="PANTHER" id="PTHR43806:SF60">
    <property type="entry name" value="PROPROTEIN CONVERTASE SUBTILISIN_KEXIN TYPE 9"/>
    <property type="match status" value="1"/>
</dbReference>
<dbReference type="InterPro" id="IPR034193">
    <property type="entry name" value="PCSK9_ProteinaseK-like"/>
</dbReference>
<dbReference type="Gene3D" id="3.40.50.200">
    <property type="entry name" value="Peptidase S8/S53 domain"/>
    <property type="match status" value="1"/>
</dbReference>
<dbReference type="FunFam" id="2.60.120.690:FF:000001">
    <property type="entry name" value="Proprotein convertase subtilisin/kexin type 9"/>
    <property type="match status" value="1"/>
</dbReference>
<dbReference type="Pfam" id="PF18463">
    <property type="entry name" value="PCSK9_C3"/>
    <property type="match status" value="1"/>
</dbReference>
<dbReference type="CDD" id="cd04077">
    <property type="entry name" value="Peptidases_S8_PCSK9_ProteinaseK_like"/>
    <property type="match status" value="1"/>
</dbReference>
<name>A0A7K5ZJA6_ONYCO</name>
<dbReference type="GO" id="GO:0004252">
    <property type="term" value="F:serine-type endopeptidase activity"/>
    <property type="evidence" value="ECO:0007669"/>
    <property type="project" value="UniProtKB-UniRule"/>
</dbReference>
<dbReference type="Gene3D" id="2.60.120.690">
    <property type="entry name" value="Proprotein convertase subtilisin/kexin type 9"/>
    <property type="match status" value="1"/>
</dbReference>
<evidence type="ECO:0000313" key="16">
    <source>
        <dbReference type="Proteomes" id="UP000550309"/>
    </source>
</evidence>
<dbReference type="InterPro" id="IPR000209">
    <property type="entry name" value="Peptidase_S8/S53_dom"/>
</dbReference>
<evidence type="ECO:0000313" key="15">
    <source>
        <dbReference type="EMBL" id="NWU77621.1"/>
    </source>
</evidence>
<evidence type="ECO:0000259" key="12">
    <source>
        <dbReference type="Pfam" id="PF18459"/>
    </source>
</evidence>
<dbReference type="InterPro" id="IPR036852">
    <property type="entry name" value="Peptidase_S8/S53_dom_sf"/>
</dbReference>
<dbReference type="PANTHER" id="PTHR43806">
    <property type="entry name" value="PEPTIDASE S8"/>
    <property type="match status" value="1"/>
</dbReference>
<dbReference type="Pfam" id="PF18459">
    <property type="entry name" value="PCSK9_C1"/>
    <property type="match status" value="1"/>
</dbReference>
<dbReference type="OrthoDB" id="206201at2759"/>
<evidence type="ECO:0000256" key="2">
    <source>
        <dbReference type="ARBA" id="ARBA00011073"/>
    </source>
</evidence>
<dbReference type="PROSITE" id="PS00137">
    <property type="entry name" value="SUBTILASE_HIS"/>
    <property type="match status" value="1"/>
</dbReference>
<evidence type="ECO:0000256" key="8">
    <source>
        <dbReference type="ARBA" id="ARBA00023145"/>
    </source>
</evidence>
<keyword evidence="3" id="KW-0964">Secreted</keyword>
<gene>
    <name evidence="15" type="primary">Pcsk9</name>
    <name evidence="15" type="ORF">ONYCOR_R00600</name>
</gene>
<keyword evidence="8" id="KW-0865">Zymogen</keyword>
<dbReference type="GO" id="GO:0006508">
    <property type="term" value="P:proteolysis"/>
    <property type="evidence" value="ECO:0007669"/>
    <property type="project" value="UniProtKB-KW"/>
</dbReference>
<dbReference type="Proteomes" id="UP000550309">
    <property type="component" value="Unassembled WGS sequence"/>
</dbReference>
<dbReference type="InterPro" id="IPR022398">
    <property type="entry name" value="Peptidase_S8_His-AS"/>
</dbReference>
<feature type="active site" description="Charge relay system" evidence="10">
    <location>
        <position position="129"/>
    </location>
</feature>
<feature type="domain" description="Proprotein convertase subtilisin/kexin type 9 C-terminal" evidence="12">
    <location>
        <begin position="368"/>
        <end position="444"/>
    </location>
</feature>
<keyword evidence="4 10" id="KW-0645">Protease</keyword>
<dbReference type="Gene3D" id="3.30.70.80">
    <property type="entry name" value="Peptidase S8 propeptide/proteinase inhibitor I9"/>
    <property type="match status" value="1"/>
</dbReference>
<dbReference type="Pfam" id="PF00082">
    <property type="entry name" value="Peptidase_S8"/>
    <property type="match status" value="1"/>
</dbReference>
<evidence type="ECO:0000256" key="4">
    <source>
        <dbReference type="ARBA" id="ARBA00022670"/>
    </source>
</evidence>
<comment type="subcellular location">
    <subcellularLocation>
        <location evidence="1">Secreted</location>
    </subcellularLocation>
</comment>
<evidence type="ECO:0000259" key="13">
    <source>
        <dbReference type="Pfam" id="PF18463"/>
    </source>
</evidence>
<dbReference type="InterPro" id="IPR041051">
    <property type="entry name" value="PCSK9_C3"/>
</dbReference>
<feature type="non-terminal residue" evidence="15">
    <location>
        <position position="583"/>
    </location>
</feature>
<feature type="active site" description="Charge relay system" evidence="10">
    <location>
        <position position="288"/>
    </location>
</feature>
<evidence type="ECO:0000259" key="11">
    <source>
        <dbReference type="Pfam" id="PF00082"/>
    </source>
</evidence>
<feature type="domain" description="Peptidase S8/S53" evidence="11">
    <location>
        <begin position="88"/>
        <end position="304"/>
    </location>
</feature>
<keyword evidence="5" id="KW-0732">Signal</keyword>
<sequence>TARRLRARAARRGHLTELLHVFHLLPAFLVRMNSDVLDMALRLPHVKYIEEDAYVFAQSIPWNLGRIVPLQPSSDAYSPPNKGELVEIYLLDTSVQSTHREIEGRVIVTGFESVPEEDSTYLHKQCDSHGTHVAGVLSGRDAGVATGANIRSFRVLNCQGKGTISGTLMALEFIKMTLEAQPYTPLVVVPLAGAHSRVLNAGCRRMAQDGVVIVAAAGNYKDDACLYSPASEPEVITVGATNSEDQPASIGTLGTNFGRCVDLFAPGDDIIGASSDCSTCFTARSGTSQAAAHISACPLVLTAASWALAGLTAMLLSAEPQLSLAELRQRLLHFSTKNVMDMMWFPEEQRLQTPNSVVGLPTQLGPEEQQLYCRSVWSGLTWHTPAVARCASTEEMLSCSSFSRSSRQLGEHMEDKDGQKHCVAHNTFQSQGVYAIARCCTWPRAKCWINTSSSVAEGANCSPQDHVLTGCSFHSPSMALGNGGRPVTGLGSRPSRCTGRTEVVAHALCCPAANLECRVKEHMSLGSEKVMVSCDDGWTLTGCKAHSQSPGTMGAYAMDKTCVAAGVPGSSTAVTIATCCRSR</sequence>
<evidence type="ECO:0000256" key="3">
    <source>
        <dbReference type="ARBA" id="ARBA00022525"/>
    </source>
</evidence>
<evidence type="ECO:0000256" key="1">
    <source>
        <dbReference type="ARBA" id="ARBA00004613"/>
    </source>
</evidence>
<keyword evidence="9" id="KW-0325">Glycoprotein</keyword>
<comment type="caution">
    <text evidence="15">The sequence shown here is derived from an EMBL/GenBank/DDBJ whole genome shotgun (WGS) entry which is preliminary data.</text>
</comment>
<accession>A0A7K5ZJA6</accession>
<evidence type="ECO:0000256" key="9">
    <source>
        <dbReference type="ARBA" id="ARBA00023180"/>
    </source>
</evidence>
<dbReference type="InterPro" id="IPR041052">
    <property type="entry name" value="PCSK9_C2"/>
</dbReference>
<evidence type="ECO:0000256" key="5">
    <source>
        <dbReference type="ARBA" id="ARBA00022729"/>
    </source>
</evidence>
<dbReference type="SUPFAM" id="SSF52743">
    <property type="entry name" value="Subtilisin-like"/>
    <property type="match status" value="1"/>
</dbReference>
<evidence type="ECO:0000256" key="6">
    <source>
        <dbReference type="ARBA" id="ARBA00022801"/>
    </source>
</evidence>
<dbReference type="GO" id="GO:0005615">
    <property type="term" value="C:extracellular space"/>
    <property type="evidence" value="ECO:0007669"/>
    <property type="project" value="TreeGrafter"/>
</dbReference>
<dbReference type="PROSITE" id="PS51892">
    <property type="entry name" value="SUBTILASE"/>
    <property type="match status" value="1"/>
</dbReference>
<feature type="domain" description="Proprotein convertase subtilisin/kexin type 9 C-terminal" evidence="14">
    <location>
        <begin position="450"/>
        <end position="509"/>
    </location>
</feature>
<dbReference type="InterPro" id="IPR037045">
    <property type="entry name" value="S8pro/Inhibitor_I9_sf"/>
</dbReference>